<dbReference type="PANTHER" id="PTHR38932:SF1">
    <property type="entry name" value="DUF4005 DOMAIN-CONTAINING PROTEIN"/>
    <property type="match status" value="1"/>
</dbReference>
<evidence type="ECO:0000313" key="3">
    <source>
        <dbReference type="Proteomes" id="UP001152523"/>
    </source>
</evidence>
<gene>
    <name evidence="2" type="ORF">CEPIT_LOCUS31154</name>
</gene>
<evidence type="ECO:0000313" key="2">
    <source>
        <dbReference type="EMBL" id="CAH9131105.1"/>
    </source>
</evidence>
<evidence type="ECO:0000256" key="1">
    <source>
        <dbReference type="SAM" id="MobiDB-lite"/>
    </source>
</evidence>
<dbReference type="Proteomes" id="UP001152523">
    <property type="component" value="Unassembled WGS sequence"/>
</dbReference>
<feature type="region of interest" description="Disordered" evidence="1">
    <location>
        <begin position="180"/>
        <end position="232"/>
    </location>
</feature>
<dbReference type="EMBL" id="CAMAPF010000964">
    <property type="protein sequence ID" value="CAH9131105.1"/>
    <property type="molecule type" value="Genomic_DNA"/>
</dbReference>
<organism evidence="2 3">
    <name type="scientific">Cuscuta epithymum</name>
    <dbReference type="NCBI Taxonomy" id="186058"/>
    <lineage>
        <taxon>Eukaryota</taxon>
        <taxon>Viridiplantae</taxon>
        <taxon>Streptophyta</taxon>
        <taxon>Embryophyta</taxon>
        <taxon>Tracheophyta</taxon>
        <taxon>Spermatophyta</taxon>
        <taxon>Magnoliopsida</taxon>
        <taxon>eudicotyledons</taxon>
        <taxon>Gunneridae</taxon>
        <taxon>Pentapetalae</taxon>
        <taxon>asterids</taxon>
        <taxon>lamiids</taxon>
        <taxon>Solanales</taxon>
        <taxon>Convolvulaceae</taxon>
        <taxon>Cuscuteae</taxon>
        <taxon>Cuscuta</taxon>
        <taxon>Cuscuta subgen. Cuscuta</taxon>
    </lineage>
</organism>
<dbReference type="PANTHER" id="PTHR38932">
    <property type="entry name" value="BNAC03G64660D PROTEIN"/>
    <property type="match status" value="1"/>
</dbReference>
<reference evidence="2" key="1">
    <citation type="submission" date="2022-07" db="EMBL/GenBank/DDBJ databases">
        <authorList>
            <person name="Macas J."/>
            <person name="Novak P."/>
            <person name="Neumann P."/>
        </authorList>
    </citation>
    <scope>NUCLEOTIDE SEQUENCE</scope>
</reference>
<name>A0AAV0F6K4_9ASTE</name>
<sequence length="232" mass="25131">MYPKVKVRDQEEGDDDRWYAYGLGSLESLKAFEAISLSVLSSSDDSPTSVVRIPTSYMSSSPKPPTPLPTEATSTKSEKTSSGRETTMRASLVPRPRAVLSSPDNDQIIGSSNKGRARLRPSLRNQNVCQSRGVQCKTIPRTNKVGTPLKAKDVKSPDDGETGLRNQNVCQSRGVQCKTIPRTNKAGSPLKAKDVKSPDDGETGIQIKGRMVRRDQSKLVEGTTSARIKGLG</sequence>
<feature type="region of interest" description="Disordered" evidence="1">
    <location>
        <begin position="40"/>
        <end position="91"/>
    </location>
</feature>
<proteinExistence type="predicted"/>
<dbReference type="AlphaFoldDB" id="A0AAV0F6K4"/>
<feature type="compositionally biased region" description="Low complexity" evidence="1">
    <location>
        <begin position="40"/>
        <end position="51"/>
    </location>
</feature>
<keyword evidence="3" id="KW-1185">Reference proteome</keyword>
<feature type="region of interest" description="Disordered" evidence="1">
    <location>
        <begin position="147"/>
        <end position="167"/>
    </location>
</feature>
<protein>
    <submittedName>
        <fullName evidence="2">Uncharacterized protein</fullName>
    </submittedName>
</protein>
<accession>A0AAV0F6K4</accession>
<comment type="caution">
    <text evidence="2">The sequence shown here is derived from an EMBL/GenBank/DDBJ whole genome shotgun (WGS) entry which is preliminary data.</text>
</comment>